<evidence type="ECO:0000256" key="1">
    <source>
        <dbReference type="SAM" id="Phobius"/>
    </source>
</evidence>
<feature type="transmembrane region" description="Helical" evidence="1">
    <location>
        <begin position="39"/>
        <end position="65"/>
    </location>
</feature>
<gene>
    <name evidence="2" type="ORF">GX618_02795</name>
</gene>
<accession>A0A847ETN5</accession>
<keyword evidence="1" id="KW-0472">Membrane</keyword>
<comment type="caution">
    <text evidence="2">The sequence shown here is derived from an EMBL/GenBank/DDBJ whole genome shotgun (WGS) entry which is preliminary data.</text>
</comment>
<sequence>MFLIAQLEIECIPLGNAGNISKNFLHPKEDKMKNKSVRWIVRILVILLILGIIVPLGFRFFNWYWGWAFPNRQSEVITDSVCKECPVCKGTEAPAEVIPSIDGTCIERAKAIGAPVGSAICNIVTVNKPAERVQTGSKVSFGSITFDAETRVWILENFTVPAFANYSFDYSGRESYILDAPFAVGAEKNPVNGKNFNICWNIEGDCALPEGVNLFPTK</sequence>
<protein>
    <submittedName>
        <fullName evidence="2">Uncharacterized protein</fullName>
    </submittedName>
</protein>
<keyword evidence="1" id="KW-1133">Transmembrane helix</keyword>
<evidence type="ECO:0000313" key="3">
    <source>
        <dbReference type="Proteomes" id="UP000554004"/>
    </source>
</evidence>
<dbReference type="Proteomes" id="UP000554004">
    <property type="component" value="Unassembled WGS sequence"/>
</dbReference>
<proteinExistence type="predicted"/>
<reference evidence="2 3" key="1">
    <citation type="journal article" date="2020" name="Biotechnol. Biofuels">
        <title>New insights from the biogas microbiome by comprehensive genome-resolved metagenomics of nearly 1600 species originating from multiple anaerobic digesters.</title>
        <authorList>
            <person name="Campanaro S."/>
            <person name="Treu L."/>
            <person name="Rodriguez-R L.M."/>
            <person name="Kovalovszki A."/>
            <person name="Ziels R.M."/>
            <person name="Maus I."/>
            <person name="Zhu X."/>
            <person name="Kougias P.G."/>
            <person name="Basile A."/>
            <person name="Luo G."/>
            <person name="Schluter A."/>
            <person name="Konstantinidis K.T."/>
            <person name="Angelidaki I."/>
        </authorList>
    </citation>
    <scope>NUCLEOTIDE SEQUENCE [LARGE SCALE GENOMIC DNA]</scope>
    <source>
        <strain evidence="2">AS06rmzACSIP_421</strain>
    </source>
</reference>
<dbReference type="EMBL" id="JAAZAL010000104">
    <property type="protein sequence ID" value="NLE31177.1"/>
    <property type="molecule type" value="Genomic_DNA"/>
</dbReference>
<evidence type="ECO:0000313" key="2">
    <source>
        <dbReference type="EMBL" id="NLE31177.1"/>
    </source>
</evidence>
<dbReference type="AlphaFoldDB" id="A0A847ETN5"/>
<organism evidence="2 3">
    <name type="scientific">Candidatus Dojkabacteria bacterium</name>
    <dbReference type="NCBI Taxonomy" id="2099670"/>
    <lineage>
        <taxon>Bacteria</taxon>
        <taxon>Candidatus Dojkabacteria</taxon>
    </lineage>
</organism>
<name>A0A847ETN5_9BACT</name>
<keyword evidence="1" id="KW-0812">Transmembrane</keyword>